<keyword evidence="6 7" id="KW-0819">tRNA processing</keyword>
<organism evidence="9 10">
    <name type="scientific">Ostreibacterium oceani</name>
    <dbReference type="NCBI Taxonomy" id="2654998"/>
    <lineage>
        <taxon>Bacteria</taxon>
        <taxon>Pseudomonadati</taxon>
        <taxon>Pseudomonadota</taxon>
        <taxon>Gammaproteobacteria</taxon>
        <taxon>Cardiobacteriales</taxon>
        <taxon>Ostreibacteriaceae</taxon>
        <taxon>Ostreibacterium</taxon>
    </lineage>
</organism>
<dbReference type="HAMAP" id="MF_01057">
    <property type="entry name" value="tRNA_methyltr_TrmB"/>
    <property type="match status" value="1"/>
</dbReference>
<dbReference type="NCBIfam" id="TIGR00091">
    <property type="entry name" value="tRNA (guanosine(46)-N7)-methyltransferase TrmB"/>
    <property type="match status" value="1"/>
</dbReference>
<dbReference type="InParanoid" id="A0A6N7EZM1"/>
<comment type="function">
    <text evidence="2 7">Catalyzes the formation of N(7)-methylguanine at position 46 (m7G46) in tRNA.</text>
</comment>
<gene>
    <name evidence="7 9" type="primary">trmB</name>
    <name evidence="9" type="ORF">GCU85_04325</name>
</gene>
<dbReference type="EC" id="2.1.1.33" evidence="7"/>
<dbReference type="Proteomes" id="UP000471298">
    <property type="component" value="Unassembled WGS sequence"/>
</dbReference>
<dbReference type="FunCoup" id="A0A6N7EZM1">
    <property type="interactions" value="311"/>
</dbReference>
<feature type="binding site" evidence="7">
    <location>
        <position position="105"/>
    </location>
    <ligand>
        <name>S-adenosyl-L-methionine</name>
        <dbReference type="ChEBI" id="CHEBI:59789"/>
    </ligand>
</feature>
<comment type="caution">
    <text evidence="9">The sequence shown here is derived from an EMBL/GenBank/DDBJ whole genome shotgun (WGS) entry which is preliminary data.</text>
</comment>
<evidence type="ECO:0000313" key="9">
    <source>
        <dbReference type="EMBL" id="MPV85958.1"/>
    </source>
</evidence>
<evidence type="ECO:0000313" key="10">
    <source>
        <dbReference type="Proteomes" id="UP000471298"/>
    </source>
</evidence>
<dbReference type="AlphaFoldDB" id="A0A6N7EZM1"/>
<comment type="pathway">
    <text evidence="7">tRNA modification; N(7)-methylguanine-tRNA biosynthesis.</text>
</comment>
<dbReference type="Gene3D" id="3.40.50.150">
    <property type="entry name" value="Vaccinia Virus protein VP39"/>
    <property type="match status" value="1"/>
</dbReference>
<dbReference type="PANTHER" id="PTHR23417:SF14">
    <property type="entry name" value="PENTACOTRIPEPTIDE-REPEAT REGION OF PRORP DOMAIN-CONTAINING PROTEIN"/>
    <property type="match status" value="1"/>
</dbReference>
<evidence type="ECO:0000256" key="1">
    <source>
        <dbReference type="ARBA" id="ARBA00000142"/>
    </source>
</evidence>
<evidence type="ECO:0000256" key="6">
    <source>
        <dbReference type="ARBA" id="ARBA00022694"/>
    </source>
</evidence>
<evidence type="ECO:0000256" key="5">
    <source>
        <dbReference type="ARBA" id="ARBA00022691"/>
    </source>
</evidence>
<keyword evidence="3 7" id="KW-0489">Methyltransferase</keyword>
<dbReference type="InterPro" id="IPR003358">
    <property type="entry name" value="tRNA_(Gua-N-7)_MeTrfase_Trmb"/>
</dbReference>
<dbReference type="CDD" id="cd02440">
    <property type="entry name" value="AdoMet_MTases"/>
    <property type="match status" value="1"/>
</dbReference>
<dbReference type="InterPro" id="IPR055361">
    <property type="entry name" value="tRNA_methyltr_TrmB_bact"/>
</dbReference>
<dbReference type="Pfam" id="PF02390">
    <property type="entry name" value="Methyltransf_4"/>
    <property type="match status" value="1"/>
</dbReference>
<accession>A0A6N7EZM1</accession>
<feature type="binding site" evidence="7">
    <location>
        <position position="80"/>
    </location>
    <ligand>
        <name>S-adenosyl-L-methionine</name>
        <dbReference type="ChEBI" id="CHEBI:59789"/>
    </ligand>
</feature>
<name>A0A6N7EZM1_9GAMM</name>
<evidence type="ECO:0000256" key="8">
    <source>
        <dbReference type="SAM" id="MobiDB-lite"/>
    </source>
</evidence>
<dbReference type="EMBL" id="WHNW01000003">
    <property type="protein sequence ID" value="MPV85958.1"/>
    <property type="molecule type" value="Genomic_DNA"/>
</dbReference>
<feature type="binding site" evidence="7">
    <location>
        <position position="132"/>
    </location>
    <ligand>
        <name>S-adenosyl-L-methionine</name>
        <dbReference type="ChEBI" id="CHEBI:59789"/>
    </ligand>
</feature>
<sequence length="248" mass="28494">MTDFKDTSQSPDRSPDKSTGRQLSENSPPIKSFVRHHGRLTDGQRQALTEYWPAFGIDFTKRRMDMGTIAEKKYPQVVLEIGFGNGESFITIAKNHPETLFIGAEVHRPGVGRALLLAQENACQNVKIIAHDAVEFIEHMLPDNCLDRVQLFFPDPWHKKRHFKRRLVQPHFCRALHRVLKPDAIFHVATDWVPYAEHVVDVMASLAGFSDITNNPKEKPSYRPETKFERRGLKLGHEVRDLCFKTVK</sequence>
<proteinExistence type="inferred from homology"/>
<keyword evidence="4 7" id="KW-0808">Transferase</keyword>
<dbReference type="SUPFAM" id="SSF53335">
    <property type="entry name" value="S-adenosyl-L-methionine-dependent methyltransferases"/>
    <property type="match status" value="1"/>
</dbReference>
<feature type="binding site" evidence="7">
    <location>
        <position position="191"/>
    </location>
    <ligand>
        <name>substrate</name>
    </ligand>
</feature>
<feature type="binding site" evidence="7">
    <location>
        <position position="159"/>
    </location>
    <ligand>
        <name>substrate</name>
    </ligand>
</feature>
<dbReference type="PANTHER" id="PTHR23417">
    <property type="entry name" value="3-DEOXY-D-MANNO-OCTULOSONIC-ACID TRANSFERASE/TRNA GUANINE-N 7 - -METHYLTRANSFERASE"/>
    <property type="match status" value="1"/>
</dbReference>
<reference evidence="9 10" key="1">
    <citation type="submission" date="2019-10" db="EMBL/GenBank/DDBJ databases">
        <title>Cardiobacteriales fam. a chemoheterotrophic member of the order Cardiobacteriales, and proposal of Cardiobacteriales fam. nov.</title>
        <authorList>
            <person name="Wang C."/>
        </authorList>
    </citation>
    <scope>NUCLEOTIDE SEQUENCE [LARGE SCALE GENOMIC DNA]</scope>
    <source>
        <strain evidence="9 10">ML27</strain>
    </source>
</reference>
<feature type="region of interest" description="Disordered" evidence="8">
    <location>
        <begin position="1"/>
        <end position="33"/>
    </location>
</feature>
<evidence type="ECO:0000256" key="3">
    <source>
        <dbReference type="ARBA" id="ARBA00022603"/>
    </source>
</evidence>
<dbReference type="UniPathway" id="UPA00989"/>
<dbReference type="GO" id="GO:0043527">
    <property type="term" value="C:tRNA methyltransferase complex"/>
    <property type="evidence" value="ECO:0007669"/>
    <property type="project" value="TreeGrafter"/>
</dbReference>
<evidence type="ECO:0000256" key="7">
    <source>
        <dbReference type="HAMAP-Rule" id="MF_01057"/>
    </source>
</evidence>
<evidence type="ECO:0000256" key="4">
    <source>
        <dbReference type="ARBA" id="ARBA00022679"/>
    </source>
</evidence>
<evidence type="ECO:0000256" key="2">
    <source>
        <dbReference type="ARBA" id="ARBA00003015"/>
    </source>
</evidence>
<dbReference type="InterPro" id="IPR029063">
    <property type="entry name" value="SAM-dependent_MTases_sf"/>
</dbReference>
<feature type="binding site" evidence="7">
    <location>
        <position position="155"/>
    </location>
    <ligand>
        <name>S-adenosyl-L-methionine</name>
        <dbReference type="ChEBI" id="CHEBI:59789"/>
    </ligand>
</feature>
<keyword evidence="10" id="KW-1185">Reference proteome</keyword>
<feature type="binding site" evidence="7">
    <location>
        <begin position="226"/>
        <end position="229"/>
    </location>
    <ligand>
        <name>substrate</name>
    </ligand>
</feature>
<dbReference type="GO" id="GO:0008176">
    <property type="term" value="F:tRNA (guanine(46)-N7)-methyltransferase activity"/>
    <property type="evidence" value="ECO:0007669"/>
    <property type="project" value="UniProtKB-UniRule"/>
</dbReference>
<comment type="caution">
    <text evidence="7">Lacks conserved residue(s) required for the propagation of feature annotation.</text>
</comment>
<feature type="compositionally biased region" description="Polar residues" evidence="8">
    <location>
        <begin position="20"/>
        <end position="29"/>
    </location>
</feature>
<comment type="similarity">
    <text evidence="7">Belongs to the class I-like SAM-binding methyltransferase superfamily. TrmB family.</text>
</comment>
<keyword evidence="5 7" id="KW-0949">S-adenosyl-L-methionine</keyword>
<dbReference type="PROSITE" id="PS51625">
    <property type="entry name" value="SAM_MT_TRMB"/>
    <property type="match status" value="1"/>
</dbReference>
<comment type="catalytic activity">
    <reaction evidence="1 7">
        <text>guanosine(46) in tRNA + S-adenosyl-L-methionine = N(7)-methylguanosine(46) in tRNA + S-adenosyl-L-homocysteine</text>
        <dbReference type="Rhea" id="RHEA:42708"/>
        <dbReference type="Rhea" id="RHEA-COMP:10188"/>
        <dbReference type="Rhea" id="RHEA-COMP:10189"/>
        <dbReference type="ChEBI" id="CHEBI:57856"/>
        <dbReference type="ChEBI" id="CHEBI:59789"/>
        <dbReference type="ChEBI" id="CHEBI:74269"/>
        <dbReference type="ChEBI" id="CHEBI:74480"/>
        <dbReference type="EC" id="2.1.1.33"/>
    </reaction>
</comment>
<protein>
    <recommendedName>
        <fullName evidence="7">tRNA (guanine-N(7)-)-methyltransferase</fullName>
        <ecNumber evidence="7">2.1.1.33</ecNumber>
    </recommendedName>
    <alternativeName>
        <fullName evidence="7">tRNA (guanine(46)-N(7))-methyltransferase</fullName>
    </alternativeName>
    <alternativeName>
        <fullName evidence="7">tRNA(m7G46)-methyltransferase</fullName>
    </alternativeName>
</protein>